<evidence type="ECO:0000313" key="3">
    <source>
        <dbReference type="EMBL" id="GAB16785.1"/>
    </source>
</evidence>
<evidence type="ECO:0000259" key="2">
    <source>
        <dbReference type="Pfam" id="PF00350"/>
    </source>
</evidence>
<feature type="domain" description="Dynamin N-terminal" evidence="2">
    <location>
        <begin position="47"/>
        <end position="194"/>
    </location>
</feature>
<dbReference type="RefSeq" id="WP_007316123.1">
    <property type="nucleotide sequence ID" value="NZ_BAEH01000014.1"/>
</dbReference>
<keyword evidence="1" id="KW-0472">Membrane</keyword>
<dbReference type="Proteomes" id="UP000035034">
    <property type="component" value="Unassembled WGS sequence"/>
</dbReference>
<evidence type="ECO:0000313" key="4">
    <source>
        <dbReference type="Proteomes" id="UP000035034"/>
    </source>
</evidence>
<keyword evidence="1" id="KW-0812">Transmembrane</keyword>
<dbReference type="EMBL" id="BAEH01000014">
    <property type="protein sequence ID" value="GAB16785.1"/>
    <property type="molecule type" value="Genomic_DNA"/>
</dbReference>
<keyword evidence="4" id="KW-1185">Reference proteome</keyword>
<sequence>MAMDSGAAKVLKIVERLTDMAEKSGRADLAQRMAITKDRIIDPSARVVVVGRLSQGKSQLINALLNVPACRVGDGETTELITVVNFGDEPTAHLVVADGDATRRIEISIDDVHRDFAHAPEAGGAEVVRLEISVPSPLLKQGLMLVDTPGTGGVGSVHAAAALGLLPGANALIICSDVSQEFTAPEMTFIRQAIELCPKAFCATTKVDLYPYWRDVVAADTAHLTRAEIPLVPKPLSSTLRAHAITLEDKELNEESGYPELLRFLSGEVLAHAQQDMQRGVRSAIASATQHLSLTLSAELTVLSDPAERERIVAELDVARREAKELSSRTALWQQTLGDGISDLSADADYDLRGRFRTILKDFEQEVDDTDPSVIWADLTERLQHRVSEAVGDNFIWIHRKSIDVASAVAESFAQDGSVAIPEVALASVGGDLEPVDPLAGLEQAPSGFGHKIITGMRGSYGGMMMFGMISTLVGMSMINPFSVLAGVALGRKSYQEDRDMRLQRRRGEAKMAIRRLVDDVQFEAGRESRDRLRLIQRVLRDHFRAIADETTRSLTESIAATEKAAKAQVSERDTRCRELKQQLTFLTEAGNWARGGTE</sequence>
<dbReference type="AlphaFoldDB" id="H0QVD4"/>
<dbReference type="PANTHER" id="PTHR43681:SF1">
    <property type="entry name" value="SARCALUMENIN"/>
    <property type="match status" value="1"/>
</dbReference>
<dbReference type="STRING" id="1077974.GOEFS_014_00270"/>
<dbReference type="InterPro" id="IPR045063">
    <property type="entry name" value="Dynamin_N"/>
</dbReference>
<dbReference type="InterPro" id="IPR027417">
    <property type="entry name" value="P-loop_NTPase"/>
</dbReference>
<dbReference type="PANTHER" id="PTHR43681">
    <property type="entry name" value="TRANSMEMBRANE GTPASE FZO"/>
    <property type="match status" value="1"/>
</dbReference>
<keyword evidence="1" id="KW-1133">Transmembrane helix</keyword>
<proteinExistence type="predicted"/>
<dbReference type="eggNOG" id="COG0699">
    <property type="taxonomic scope" value="Bacteria"/>
</dbReference>
<gene>
    <name evidence="3" type="ORF">GOEFS_014_00270</name>
</gene>
<dbReference type="Gene3D" id="3.40.50.300">
    <property type="entry name" value="P-loop containing nucleotide triphosphate hydrolases"/>
    <property type="match status" value="1"/>
</dbReference>
<dbReference type="InterPro" id="IPR051943">
    <property type="entry name" value="TRAFAC_Dynamin-like_GTPase"/>
</dbReference>
<name>H0QVD4_9ACTN</name>
<reference evidence="3 4" key="1">
    <citation type="submission" date="2011-12" db="EMBL/GenBank/DDBJ databases">
        <title>Whole genome shotgun sequence of Gordonia effusa NBRC 100432.</title>
        <authorList>
            <person name="Yoshida I."/>
            <person name="Takarada H."/>
            <person name="Hosoyama A."/>
            <person name="Tsuchikane K."/>
            <person name="Katsumata H."/>
            <person name="Yamazaki S."/>
            <person name="Fujita N."/>
        </authorList>
    </citation>
    <scope>NUCLEOTIDE SEQUENCE [LARGE SCALE GENOMIC DNA]</scope>
    <source>
        <strain evidence="3 4">NBRC 100432</strain>
    </source>
</reference>
<protein>
    <recommendedName>
        <fullName evidence="2">Dynamin N-terminal domain-containing protein</fullName>
    </recommendedName>
</protein>
<feature type="transmembrane region" description="Helical" evidence="1">
    <location>
        <begin position="464"/>
        <end position="491"/>
    </location>
</feature>
<comment type="caution">
    <text evidence="3">The sequence shown here is derived from an EMBL/GenBank/DDBJ whole genome shotgun (WGS) entry which is preliminary data.</text>
</comment>
<evidence type="ECO:0000256" key="1">
    <source>
        <dbReference type="SAM" id="Phobius"/>
    </source>
</evidence>
<accession>H0QVD4</accession>
<organism evidence="3 4">
    <name type="scientific">Gordonia effusa NBRC 100432</name>
    <dbReference type="NCBI Taxonomy" id="1077974"/>
    <lineage>
        <taxon>Bacteria</taxon>
        <taxon>Bacillati</taxon>
        <taxon>Actinomycetota</taxon>
        <taxon>Actinomycetes</taxon>
        <taxon>Mycobacteriales</taxon>
        <taxon>Gordoniaceae</taxon>
        <taxon>Gordonia</taxon>
    </lineage>
</organism>
<dbReference type="SUPFAM" id="SSF52540">
    <property type="entry name" value="P-loop containing nucleoside triphosphate hydrolases"/>
    <property type="match status" value="1"/>
</dbReference>
<dbReference type="Pfam" id="PF00350">
    <property type="entry name" value="Dynamin_N"/>
    <property type="match status" value="1"/>
</dbReference>